<dbReference type="GO" id="GO:0000398">
    <property type="term" value="P:mRNA splicing, via spliceosome"/>
    <property type="evidence" value="ECO:0007669"/>
    <property type="project" value="InterPro"/>
</dbReference>
<proteinExistence type="predicted"/>
<gene>
    <name evidence="2" type="ORF">M569_09331</name>
</gene>
<evidence type="ECO:0000313" key="2">
    <source>
        <dbReference type="EMBL" id="EPS65447.1"/>
    </source>
</evidence>
<feature type="non-terminal residue" evidence="2">
    <location>
        <position position="95"/>
    </location>
</feature>
<feature type="region of interest" description="Disordered" evidence="1">
    <location>
        <begin position="1"/>
        <end position="30"/>
    </location>
</feature>
<dbReference type="EMBL" id="AUSU01004222">
    <property type="protein sequence ID" value="EPS65447.1"/>
    <property type="molecule type" value="Genomic_DNA"/>
</dbReference>
<protein>
    <submittedName>
        <fullName evidence="2">Uncharacterized protein</fullName>
    </submittedName>
</protein>
<feature type="compositionally biased region" description="Polar residues" evidence="1">
    <location>
        <begin position="78"/>
        <end position="89"/>
    </location>
</feature>
<feature type="non-terminal residue" evidence="2">
    <location>
        <position position="1"/>
    </location>
</feature>
<reference evidence="2 3" key="1">
    <citation type="journal article" date="2013" name="BMC Genomics">
        <title>The miniature genome of a carnivorous plant Genlisea aurea contains a low number of genes and short non-coding sequences.</title>
        <authorList>
            <person name="Leushkin E.V."/>
            <person name="Sutormin R.A."/>
            <person name="Nabieva E.R."/>
            <person name="Penin A.A."/>
            <person name="Kondrashov A.S."/>
            <person name="Logacheva M.D."/>
        </authorList>
    </citation>
    <scope>NUCLEOTIDE SEQUENCE [LARGE SCALE GENOMIC DNA]</scope>
</reference>
<dbReference type="Proteomes" id="UP000015453">
    <property type="component" value="Unassembled WGS sequence"/>
</dbReference>
<keyword evidence="3" id="KW-1185">Reference proteome</keyword>
<dbReference type="InterPro" id="IPR039292">
    <property type="entry name" value="SICKLE"/>
</dbReference>
<evidence type="ECO:0000256" key="1">
    <source>
        <dbReference type="SAM" id="MobiDB-lite"/>
    </source>
</evidence>
<organism evidence="2 3">
    <name type="scientific">Genlisea aurea</name>
    <dbReference type="NCBI Taxonomy" id="192259"/>
    <lineage>
        <taxon>Eukaryota</taxon>
        <taxon>Viridiplantae</taxon>
        <taxon>Streptophyta</taxon>
        <taxon>Embryophyta</taxon>
        <taxon>Tracheophyta</taxon>
        <taxon>Spermatophyta</taxon>
        <taxon>Magnoliopsida</taxon>
        <taxon>eudicotyledons</taxon>
        <taxon>Gunneridae</taxon>
        <taxon>Pentapetalae</taxon>
        <taxon>asterids</taxon>
        <taxon>lamiids</taxon>
        <taxon>Lamiales</taxon>
        <taxon>Lentibulariaceae</taxon>
        <taxon>Genlisea</taxon>
    </lineage>
</organism>
<accession>S8DZJ7</accession>
<dbReference type="PANTHER" id="PTHR36054">
    <property type="entry name" value="PROTEIN SICKLE"/>
    <property type="match status" value="1"/>
</dbReference>
<dbReference type="OrthoDB" id="1935385at2759"/>
<evidence type="ECO:0000313" key="3">
    <source>
        <dbReference type="Proteomes" id="UP000015453"/>
    </source>
</evidence>
<feature type="compositionally biased region" description="Basic and acidic residues" evidence="1">
    <location>
        <begin position="19"/>
        <end position="30"/>
    </location>
</feature>
<dbReference type="PANTHER" id="PTHR36054:SF2">
    <property type="entry name" value="PROTEIN SICKLE"/>
    <property type="match status" value="1"/>
</dbReference>
<feature type="region of interest" description="Disordered" evidence="1">
    <location>
        <begin position="53"/>
        <end position="95"/>
    </location>
</feature>
<comment type="caution">
    <text evidence="2">The sequence shown here is derived from an EMBL/GenBank/DDBJ whole genome shotgun (WGS) entry which is preliminary data.</text>
</comment>
<sequence>GGGSNRGRGGGRGRGRGGGSHDHISAKERPDLFYQKSMTEDPWKHLAPILWKGPTTTPESEKSWLPESIAAKKASETPKISTATTQGGSLAQYLA</sequence>
<dbReference type="GO" id="GO:0035196">
    <property type="term" value="P:miRNA processing"/>
    <property type="evidence" value="ECO:0007669"/>
    <property type="project" value="InterPro"/>
</dbReference>
<dbReference type="AlphaFoldDB" id="S8DZJ7"/>
<name>S8DZJ7_9LAMI</name>